<dbReference type="Gene3D" id="3.60.70.12">
    <property type="entry name" value="L-amino peptidase D-ALA esterase/amidase"/>
    <property type="match status" value="1"/>
</dbReference>
<keyword evidence="3 7" id="KW-0028">Amino-acid biosynthesis</keyword>
<dbReference type="SUPFAM" id="SSF56266">
    <property type="entry name" value="DmpA/ArgJ-like"/>
    <property type="match status" value="1"/>
</dbReference>
<accession>A0A371NCQ7</accession>
<feature type="binding site" evidence="7">
    <location>
        <position position="148"/>
    </location>
    <ligand>
        <name>substrate</name>
    </ligand>
</feature>
<sequence>MELRFIRGGVCAVDGVLAAGCREGKYGVGLIINRGSTAAAVFTSNRVRAEPVKLTERVIADGSISAIVANSGNANCFTGREGMDDARRMARKVAESLSMDESEVAVASTGVIGRRMPIDKIEFLIQSAAAQLENSEAASGALAEAIMTTDTFPKEVAVEFELETGEKARIGAVAKGSGMIAPNMATMLSFITTDVDASSSELTEALRVAVDESFNMLIVDGDESTNDMVIISSTRTSGRIDSNFREALVAVCRELARMMARDGEGATKSFQVDVVNAGTHEDAKMAARAIAGSSLVKTAIFGADPNWGRIVAAAGYSGAEFDPEEISVTLESDSESVVIVDHGDILAFEGTEELETAERVMTSKEIRIIVDLAAGDESATAYGCDLTYDYVRINAEYTT</sequence>
<dbReference type="FunFam" id="3.10.20.340:FF:000001">
    <property type="entry name" value="Arginine biosynthesis bifunctional protein ArgJ, chloroplastic"/>
    <property type="match status" value="1"/>
</dbReference>
<dbReference type="InterPro" id="IPR016117">
    <property type="entry name" value="ArgJ-like_dom_sf"/>
</dbReference>
<dbReference type="Pfam" id="PF01960">
    <property type="entry name" value="ArgJ"/>
    <property type="match status" value="1"/>
</dbReference>
<comment type="similarity">
    <text evidence="1 7">Belongs to the ArgJ family.</text>
</comment>
<evidence type="ECO:0000256" key="6">
    <source>
        <dbReference type="ARBA" id="ARBA00023315"/>
    </source>
</evidence>
<keyword evidence="6 7" id="KW-0012">Acyltransferase</keyword>
<evidence type="ECO:0000313" key="8">
    <source>
        <dbReference type="EMBL" id="REE25331.1"/>
    </source>
</evidence>
<dbReference type="EMBL" id="QREL01000003">
    <property type="protein sequence ID" value="REE25331.1"/>
    <property type="molecule type" value="Genomic_DNA"/>
</dbReference>
<comment type="function">
    <text evidence="7">Catalyzes the transfer of the acetyl group from N(2)-acetylornithine to glutamate, forming N-acetylglutamate and L-ornithine.</text>
</comment>
<protein>
    <recommendedName>
        <fullName evidence="7">Glutamate N-acetyltransferase</fullName>
        <ecNumber evidence="7">2.3.1.35</ecNumber>
    </recommendedName>
    <alternativeName>
        <fullName evidence="7">Ornithine acetyltransferase</fullName>
        <shortName evidence="7">OATase</shortName>
    </alternativeName>
    <alternativeName>
        <fullName evidence="7">Ornithine transacetylase</fullName>
    </alternativeName>
    <component>
        <recommendedName>
            <fullName evidence="7">Glutamate N-acetyltransferase alpha chain</fullName>
        </recommendedName>
    </component>
    <component>
        <recommendedName>
            <fullName evidence="7">Glutamate N-acetyltransferase beta chain</fullName>
        </recommendedName>
    </component>
</protein>
<feature type="site" description="Involved in the stabilization of negative charge on the oxyanion by the formation of the oxyanion hole" evidence="7">
    <location>
        <position position="109"/>
    </location>
</feature>
<keyword evidence="7" id="KW-0963">Cytoplasm</keyword>
<keyword evidence="9" id="KW-1185">Reference proteome</keyword>
<evidence type="ECO:0000256" key="2">
    <source>
        <dbReference type="ARBA" id="ARBA00022571"/>
    </source>
</evidence>
<dbReference type="InterPro" id="IPR002813">
    <property type="entry name" value="Arg_biosynth_ArgJ"/>
</dbReference>
<name>A0A371NCQ7_9EURY</name>
<keyword evidence="5 7" id="KW-0068">Autocatalytic cleavage</keyword>
<dbReference type="Gene3D" id="3.10.20.340">
    <property type="entry name" value="ArgJ beta chain, C-terminal domain"/>
    <property type="match status" value="1"/>
</dbReference>
<evidence type="ECO:0000256" key="3">
    <source>
        <dbReference type="ARBA" id="ARBA00022605"/>
    </source>
</evidence>
<organism evidence="8 9">
    <name type="scientific">Methanothermobacter defluvii</name>
    <dbReference type="NCBI Taxonomy" id="49339"/>
    <lineage>
        <taxon>Archaea</taxon>
        <taxon>Methanobacteriati</taxon>
        <taxon>Methanobacteriota</taxon>
        <taxon>Methanomada group</taxon>
        <taxon>Methanobacteria</taxon>
        <taxon>Methanobacteriales</taxon>
        <taxon>Methanobacteriaceae</taxon>
        <taxon>Methanothermobacter</taxon>
    </lineage>
</organism>
<dbReference type="GO" id="GO:0006526">
    <property type="term" value="P:L-arginine biosynthetic process"/>
    <property type="evidence" value="ECO:0007669"/>
    <property type="project" value="UniProtKB-UniRule"/>
</dbReference>
<dbReference type="UniPathway" id="UPA00068">
    <property type="reaction ID" value="UER00106"/>
</dbReference>
<evidence type="ECO:0000256" key="5">
    <source>
        <dbReference type="ARBA" id="ARBA00022813"/>
    </source>
</evidence>
<dbReference type="NCBIfam" id="TIGR00120">
    <property type="entry name" value="ArgJ"/>
    <property type="match status" value="1"/>
</dbReference>
<dbReference type="AlphaFoldDB" id="A0A371NCQ7"/>
<dbReference type="GO" id="GO:0006592">
    <property type="term" value="P:ornithine biosynthetic process"/>
    <property type="evidence" value="ECO:0007669"/>
    <property type="project" value="TreeGrafter"/>
</dbReference>
<dbReference type="Proteomes" id="UP000256864">
    <property type="component" value="Unassembled WGS sequence"/>
</dbReference>
<comment type="subcellular location">
    <subcellularLocation>
        <location evidence="7">Cytoplasm</location>
    </subcellularLocation>
</comment>
<feature type="binding site" evidence="7">
    <location>
        <position position="394"/>
    </location>
    <ligand>
        <name>substrate</name>
    </ligand>
</feature>
<feature type="active site" description="Nucleophile" evidence="7">
    <location>
        <position position="186"/>
    </location>
</feature>
<comment type="caution">
    <text evidence="8">The sequence shown here is derived from an EMBL/GenBank/DDBJ whole genome shotgun (WGS) entry which is preliminary data.</text>
</comment>
<feature type="site" description="Involved in the stabilization of negative charge on the oxyanion by the formation of the oxyanion hole" evidence="7">
    <location>
        <position position="110"/>
    </location>
</feature>
<keyword evidence="4 7" id="KW-0808">Transferase</keyword>
<dbReference type="PANTHER" id="PTHR23100:SF0">
    <property type="entry name" value="ARGININE BIOSYNTHESIS BIFUNCTIONAL PROTEIN ARGJ, MITOCHONDRIAL"/>
    <property type="match status" value="1"/>
</dbReference>
<dbReference type="GO" id="GO:0004042">
    <property type="term" value="F:L-glutamate N-acetyltransferase activity"/>
    <property type="evidence" value="ECO:0007669"/>
    <property type="project" value="TreeGrafter"/>
</dbReference>
<dbReference type="EC" id="2.3.1.35" evidence="7"/>
<evidence type="ECO:0000313" key="9">
    <source>
        <dbReference type="Proteomes" id="UP000256864"/>
    </source>
</evidence>
<dbReference type="CDD" id="cd02152">
    <property type="entry name" value="OAT"/>
    <property type="match status" value="1"/>
</dbReference>
<reference evidence="8 9" key="1">
    <citation type="submission" date="2018-07" db="EMBL/GenBank/DDBJ databases">
        <title>Genomic Encyclopedia of Type Strains, Phase IV (KMG-IV): sequencing the most valuable type-strain genomes for metagenomic binning, comparative biology and taxonomic classification.</title>
        <authorList>
            <person name="Goeker M."/>
        </authorList>
    </citation>
    <scope>NUCLEOTIDE SEQUENCE [LARGE SCALE GENOMIC DNA]</scope>
    <source>
        <strain evidence="8 9">DSM 7466</strain>
    </source>
</reference>
<evidence type="ECO:0000256" key="1">
    <source>
        <dbReference type="ARBA" id="ARBA00006774"/>
    </source>
</evidence>
<dbReference type="InterPro" id="IPR042195">
    <property type="entry name" value="ArgJ_beta_C"/>
</dbReference>
<feature type="site" description="Cleavage; by autolysis" evidence="7">
    <location>
        <begin position="185"/>
        <end position="186"/>
    </location>
</feature>
<feature type="chain" id="PRO_5044353239" description="Glutamate N-acetyltransferase alpha chain" evidence="7">
    <location>
        <begin position="1"/>
        <end position="185"/>
    </location>
</feature>
<feature type="binding site" evidence="7">
    <location>
        <position position="175"/>
    </location>
    <ligand>
        <name>substrate</name>
    </ligand>
</feature>
<comment type="pathway">
    <text evidence="7">Amino-acid biosynthesis; L-arginine biosynthesis; L-ornithine and N-acetyl-L-glutamate from L-glutamate and N(2)-acetyl-L-ornithine (cyclic): step 1/1.</text>
</comment>
<dbReference type="GO" id="GO:0004358">
    <property type="term" value="F:L-glutamate N-acetyltransferase activity, acting on acetyl-L-ornithine as donor"/>
    <property type="evidence" value="ECO:0007669"/>
    <property type="project" value="UniProtKB-UniRule"/>
</dbReference>
<comment type="catalytic activity">
    <reaction evidence="7">
        <text>N(2)-acetyl-L-ornithine + L-glutamate = N-acetyl-L-glutamate + L-ornithine</text>
        <dbReference type="Rhea" id="RHEA:15349"/>
        <dbReference type="ChEBI" id="CHEBI:29985"/>
        <dbReference type="ChEBI" id="CHEBI:44337"/>
        <dbReference type="ChEBI" id="CHEBI:46911"/>
        <dbReference type="ChEBI" id="CHEBI:57805"/>
        <dbReference type="EC" id="2.3.1.35"/>
    </reaction>
</comment>
<dbReference type="NCBIfam" id="NF003802">
    <property type="entry name" value="PRK05388.1"/>
    <property type="match status" value="1"/>
</dbReference>
<feature type="chain" id="PRO_5044353240" description="Glutamate N-acetyltransferase beta chain" evidence="7">
    <location>
        <begin position="186"/>
        <end position="399"/>
    </location>
</feature>
<dbReference type="GO" id="GO:0005737">
    <property type="term" value="C:cytoplasm"/>
    <property type="evidence" value="ECO:0007669"/>
    <property type="project" value="UniProtKB-SubCell"/>
</dbReference>
<feature type="binding site" evidence="7">
    <location>
        <position position="186"/>
    </location>
    <ligand>
        <name>substrate</name>
    </ligand>
</feature>
<gene>
    <name evidence="7" type="primary">argJ</name>
    <name evidence="8" type="ORF">C7452_1682</name>
</gene>
<keyword evidence="2 7" id="KW-0055">Arginine biosynthesis</keyword>
<proteinExistence type="inferred from homology"/>
<dbReference type="GeneID" id="77400742"/>
<evidence type="ECO:0000256" key="4">
    <source>
        <dbReference type="ARBA" id="ARBA00022679"/>
    </source>
</evidence>
<feature type="binding site" evidence="7">
    <location>
        <position position="399"/>
    </location>
    <ligand>
        <name>substrate</name>
    </ligand>
</feature>
<dbReference type="PANTHER" id="PTHR23100">
    <property type="entry name" value="ARGININE BIOSYNTHESIS BIFUNCTIONAL PROTEIN ARGJ"/>
    <property type="match status" value="1"/>
</dbReference>
<dbReference type="HAMAP" id="MF_01106">
    <property type="entry name" value="ArgJ"/>
    <property type="match status" value="1"/>
</dbReference>
<comment type="subunit">
    <text evidence="7">Heterotetramer of two alpha and two beta chains.</text>
</comment>
<feature type="binding site" evidence="7">
    <location>
        <position position="264"/>
    </location>
    <ligand>
        <name>substrate</name>
    </ligand>
</feature>
<dbReference type="RefSeq" id="WP_211305666.1">
    <property type="nucleotide sequence ID" value="NZ_QREL01000003.1"/>
</dbReference>
<evidence type="ECO:0000256" key="7">
    <source>
        <dbReference type="HAMAP-Rule" id="MF_01106"/>
    </source>
</evidence>